<comment type="caution">
    <text evidence="1">The sequence shown here is derived from an EMBL/GenBank/DDBJ whole genome shotgun (WGS) entry which is preliminary data.</text>
</comment>
<sequence>MTIKSTYIPTDKTLLVEDLAVKEEYPTVVVEDPKEQSTADKIRNLIK</sequence>
<name>R5XNW2_9FIRM</name>
<organism evidence="1 2">
    <name type="scientific">Intestinibacter bartlettii CAG:1329</name>
    <dbReference type="NCBI Taxonomy" id="1263063"/>
    <lineage>
        <taxon>Bacteria</taxon>
        <taxon>Bacillati</taxon>
        <taxon>Bacillota</taxon>
        <taxon>Clostridia</taxon>
        <taxon>Peptostreptococcales</taxon>
        <taxon>Peptostreptococcaceae</taxon>
        <taxon>Intestinibacter</taxon>
    </lineage>
</organism>
<evidence type="ECO:0000313" key="2">
    <source>
        <dbReference type="Proteomes" id="UP000017980"/>
    </source>
</evidence>
<evidence type="ECO:0000313" key="1">
    <source>
        <dbReference type="EMBL" id="CDA10486.1"/>
    </source>
</evidence>
<gene>
    <name evidence="1" type="ORF">BN488_01525</name>
</gene>
<dbReference type="Proteomes" id="UP000017980">
    <property type="component" value="Unassembled WGS sequence"/>
</dbReference>
<reference evidence="1" key="1">
    <citation type="submission" date="2012-11" db="EMBL/GenBank/DDBJ databases">
        <title>Dependencies among metagenomic species, viruses, plasmids and units of genetic variation.</title>
        <authorList>
            <person name="Nielsen H.B."/>
            <person name="Almeida M."/>
            <person name="Juncker A.S."/>
            <person name="Rasmussen S."/>
            <person name="Li J."/>
            <person name="Sunagawa S."/>
            <person name="Plichta D."/>
            <person name="Gautier L."/>
            <person name="Le Chatelier E."/>
            <person name="Peletier E."/>
            <person name="Bonde I."/>
            <person name="Nielsen T."/>
            <person name="Manichanh C."/>
            <person name="Arumugam M."/>
            <person name="Batto J."/>
            <person name="Santos M.B.Q.D."/>
            <person name="Blom N."/>
            <person name="Borruel N."/>
            <person name="Burgdorf K.S."/>
            <person name="Boumezbeur F."/>
            <person name="Casellas F."/>
            <person name="Dore J."/>
            <person name="Guarner F."/>
            <person name="Hansen T."/>
            <person name="Hildebrand F."/>
            <person name="Kaas R.S."/>
            <person name="Kennedy S."/>
            <person name="Kristiansen K."/>
            <person name="Kultima J.R."/>
            <person name="Leonard P."/>
            <person name="Levenez F."/>
            <person name="Lund O."/>
            <person name="Moumen B."/>
            <person name="Le Paslier D."/>
            <person name="Pons N."/>
            <person name="Pedersen O."/>
            <person name="Prifti E."/>
            <person name="Qin J."/>
            <person name="Raes J."/>
            <person name="Tap J."/>
            <person name="Tims S."/>
            <person name="Ussery D.W."/>
            <person name="Yamada T."/>
            <person name="MetaHit consortium"/>
            <person name="Renault P."/>
            <person name="Sicheritz-Ponten T."/>
            <person name="Bork P."/>
            <person name="Wang J."/>
            <person name="Brunak S."/>
            <person name="Ehrlich S.D."/>
        </authorList>
    </citation>
    <scope>NUCLEOTIDE SEQUENCE [LARGE SCALE GENOMIC DNA]</scope>
</reference>
<proteinExistence type="predicted"/>
<accession>R5XNW2</accession>
<dbReference type="RefSeq" id="WP_022071776.1">
    <property type="nucleotide sequence ID" value="NZ_HF999327.1"/>
</dbReference>
<dbReference type="AlphaFoldDB" id="R5XNW2"/>
<dbReference type="EMBL" id="CBBD010000040">
    <property type="protein sequence ID" value="CDA10486.1"/>
    <property type="molecule type" value="Genomic_DNA"/>
</dbReference>
<protein>
    <submittedName>
        <fullName evidence="1">Uncharacterized protein</fullName>
    </submittedName>
</protein>